<dbReference type="PANTHER" id="PTHR34386:SF1">
    <property type="entry name" value="GLUTAREDOXIN-LIKE PROTEIN NRDH"/>
    <property type="match status" value="1"/>
</dbReference>
<proteinExistence type="predicted"/>
<accession>A0AAE1BE61</accession>
<evidence type="ECO:0000313" key="5">
    <source>
        <dbReference type="EMBL" id="KAK3803861.1"/>
    </source>
</evidence>
<keyword evidence="2" id="KW-1015">Disulfide bond</keyword>
<comment type="function">
    <text evidence="1">Has a glutathione-disulfide oxidoreductase activity in the presence of NADPH and glutathione reductase. Reduces low molecular weight disulfides and proteins.</text>
</comment>
<dbReference type="InterPro" id="IPR006869">
    <property type="entry name" value="DUF547"/>
</dbReference>
<dbReference type="InterPro" id="IPR000591">
    <property type="entry name" value="DEP_dom"/>
</dbReference>
<name>A0AAE1BE61_9GAST</name>
<dbReference type="InterPro" id="IPR036390">
    <property type="entry name" value="WH_DNA-bd_sf"/>
</dbReference>
<evidence type="ECO:0000256" key="1">
    <source>
        <dbReference type="ARBA" id="ARBA00002549"/>
    </source>
</evidence>
<keyword evidence="3" id="KW-0676">Redox-active center</keyword>
<dbReference type="InterPro" id="IPR051548">
    <property type="entry name" value="Grx-like_ET"/>
</dbReference>
<keyword evidence="6" id="KW-1185">Reference proteome</keyword>
<dbReference type="Pfam" id="PF00610">
    <property type="entry name" value="DEP"/>
    <property type="match status" value="1"/>
</dbReference>
<dbReference type="PANTHER" id="PTHR34386">
    <property type="entry name" value="GLUTAREDOXIN"/>
    <property type="match status" value="1"/>
</dbReference>
<dbReference type="Gene3D" id="3.40.30.10">
    <property type="entry name" value="Glutaredoxin"/>
    <property type="match status" value="1"/>
</dbReference>
<dbReference type="PROSITE" id="PS51354">
    <property type="entry name" value="GLUTAREDOXIN_2"/>
    <property type="match status" value="1"/>
</dbReference>
<dbReference type="PROSITE" id="PS51257">
    <property type="entry name" value="PROKAR_LIPOPROTEIN"/>
    <property type="match status" value="1"/>
</dbReference>
<dbReference type="GO" id="GO:0045454">
    <property type="term" value="P:cell redox homeostasis"/>
    <property type="evidence" value="ECO:0007669"/>
    <property type="project" value="TreeGrafter"/>
</dbReference>
<feature type="domain" description="DEP" evidence="4">
    <location>
        <begin position="132"/>
        <end position="205"/>
    </location>
</feature>
<dbReference type="Gene3D" id="1.10.10.10">
    <property type="entry name" value="Winged helix-like DNA-binding domain superfamily/Winged helix DNA-binding domain"/>
    <property type="match status" value="1"/>
</dbReference>
<dbReference type="InterPro" id="IPR014025">
    <property type="entry name" value="Glutaredoxin_subgr"/>
</dbReference>
<reference evidence="5" key="1">
    <citation type="journal article" date="2023" name="G3 (Bethesda)">
        <title>A reference genome for the long-term kleptoplast-retaining sea slug Elysia crispata morphotype clarki.</title>
        <authorList>
            <person name="Eastman K.E."/>
            <person name="Pendleton A.L."/>
            <person name="Shaikh M.A."/>
            <person name="Suttiyut T."/>
            <person name="Ogas R."/>
            <person name="Tomko P."/>
            <person name="Gavelis G."/>
            <person name="Widhalm J.R."/>
            <person name="Wisecaver J.H."/>
        </authorList>
    </citation>
    <scope>NUCLEOTIDE SEQUENCE</scope>
    <source>
        <strain evidence="5">ECLA1</strain>
    </source>
</reference>
<evidence type="ECO:0000313" key="6">
    <source>
        <dbReference type="Proteomes" id="UP001283361"/>
    </source>
</evidence>
<dbReference type="CDD" id="cd04371">
    <property type="entry name" value="DEP"/>
    <property type="match status" value="1"/>
</dbReference>
<dbReference type="InterPro" id="IPR002109">
    <property type="entry name" value="Glutaredoxin"/>
</dbReference>
<dbReference type="GO" id="GO:0009055">
    <property type="term" value="F:electron transfer activity"/>
    <property type="evidence" value="ECO:0007669"/>
    <property type="project" value="TreeGrafter"/>
</dbReference>
<organism evidence="5 6">
    <name type="scientific">Elysia crispata</name>
    <name type="common">lettuce slug</name>
    <dbReference type="NCBI Taxonomy" id="231223"/>
    <lineage>
        <taxon>Eukaryota</taxon>
        <taxon>Metazoa</taxon>
        <taxon>Spiralia</taxon>
        <taxon>Lophotrochozoa</taxon>
        <taxon>Mollusca</taxon>
        <taxon>Gastropoda</taxon>
        <taxon>Heterobranchia</taxon>
        <taxon>Euthyneura</taxon>
        <taxon>Panpulmonata</taxon>
        <taxon>Sacoglossa</taxon>
        <taxon>Placobranchoidea</taxon>
        <taxon>Plakobranchidae</taxon>
        <taxon>Elysia</taxon>
    </lineage>
</organism>
<protein>
    <recommendedName>
        <fullName evidence="4">DEP domain-containing protein</fullName>
    </recommendedName>
</protein>
<comment type="caution">
    <text evidence="5">The sequence shown here is derived from an EMBL/GenBank/DDBJ whole genome shotgun (WGS) entry which is preliminary data.</text>
</comment>
<dbReference type="Pfam" id="PF04784">
    <property type="entry name" value="DUF547"/>
    <property type="match status" value="1"/>
</dbReference>
<gene>
    <name evidence="5" type="ORF">RRG08_029453</name>
</gene>
<dbReference type="InterPro" id="IPR036388">
    <property type="entry name" value="WH-like_DNA-bd_sf"/>
</dbReference>
<evidence type="ECO:0000259" key="4">
    <source>
        <dbReference type="SMART" id="SM00049"/>
    </source>
</evidence>
<dbReference type="GO" id="GO:0035556">
    <property type="term" value="P:intracellular signal transduction"/>
    <property type="evidence" value="ECO:0007669"/>
    <property type="project" value="InterPro"/>
</dbReference>
<dbReference type="SUPFAM" id="SSF46785">
    <property type="entry name" value="Winged helix' DNA-binding domain"/>
    <property type="match status" value="1"/>
</dbReference>
<dbReference type="SMART" id="SM00049">
    <property type="entry name" value="DEP"/>
    <property type="match status" value="1"/>
</dbReference>
<evidence type="ECO:0000256" key="2">
    <source>
        <dbReference type="ARBA" id="ARBA00023157"/>
    </source>
</evidence>
<dbReference type="InterPro" id="IPR036249">
    <property type="entry name" value="Thioredoxin-like_sf"/>
</dbReference>
<evidence type="ECO:0000256" key="3">
    <source>
        <dbReference type="ARBA" id="ARBA00023284"/>
    </source>
</evidence>
<dbReference type="Proteomes" id="UP001283361">
    <property type="component" value="Unassembled WGS sequence"/>
</dbReference>
<dbReference type="AlphaFoldDB" id="A0AAE1BE61"/>
<dbReference type="PROSITE" id="PS00195">
    <property type="entry name" value="GLUTAREDOXIN_1"/>
    <property type="match status" value="1"/>
</dbReference>
<dbReference type="PRINTS" id="PR00160">
    <property type="entry name" value="GLUTAREDOXIN"/>
</dbReference>
<dbReference type="Pfam" id="PF00462">
    <property type="entry name" value="Glutaredoxin"/>
    <property type="match status" value="1"/>
</dbReference>
<dbReference type="SUPFAM" id="SSF52833">
    <property type="entry name" value="Thioredoxin-like"/>
    <property type="match status" value="1"/>
</dbReference>
<dbReference type="InterPro" id="IPR011767">
    <property type="entry name" value="GLR_AS"/>
</dbReference>
<dbReference type="EMBL" id="JAWDGP010000082">
    <property type="protein sequence ID" value="KAK3803861.1"/>
    <property type="molecule type" value="Genomic_DNA"/>
</dbReference>
<sequence length="481" mass="54265">MSENFKGSVVVYSILGCPHCMRTKKSLKELNVPYTDVRLDLFPQIKDEVMERSGMRTVPQIYFNAKLIGGNDAFQTLIKDKAAWEEVLKDVRENVLPEGSLIIPDPSTAVAEADFFSIQCEPDEYFALVNQMKTDNIVRTHGNFLKSHKNAFSGQDFRTWILEKKELDNDRAMEMGQALLDHNFATPLKTGESFKGGNELYILTEEDGSGSLNGGGVSECVPKSANQLGELLRKMILKLYSIYLSEDGKQVDYKGIKTSDEFRAYTQMTRELIRIDIKSAPREEKIAFFINIYNALVIHANIEKGPPKNLFGRYKFFNNTKYIIGGHPYSLQDIENGVLRANRKGVGQIFNPFGSKDPRLEVALEVHEPLVHFALVCGAKSCPPIKTYTAEKIDEELKVAAASFLENSDGCDIDMKNKSIKLSSIFKWYKVDFGSNNKELLEFVASHMAKGQKLSDLKELMSQGNYKLSFLQYDWSANSKA</sequence>